<dbReference type="PRINTS" id="PR00507">
    <property type="entry name" value="N12N6MTFRASE"/>
</dbReference>
<dbReference type="Pfam" id="PF13708">
    <property type="entry name" value="DUF4942"/>
    <property type="match status" value="1"/>
</dbReference>
<evidence type="ECO:0000313" key="3">
    <source>
        <dbReference type="Proteomes" id="UP000034085"/>
    </source>
</evidence>
<dbReference type="AlphaFoldDB" id="A0A0F6U0V5"/>
<gene>
    <name evidence="2" type="ORF">F384_26905</name>
</gene>
<reference evidence="2 3" key="1">
    <citation type="submission" date="2015-03" db="EMBL/GenBank/DDBJ databases">
        <title>Complete genome sequence of Citrobacter amalonaticus Y19.</title>
        <authorList>
            <person name="Park S."/>
        </authorList>
    </citation>
    <scope>NUCLEOTIDE SEQUENCE [LARGE SCALE GENOMIC DNA]</scope>
    <source>
        <strain evidence="2 3">Y19</strain>
        <plasmid evidence="3">Plasmid</plasmid>
    </source>
</reference>
<proteinExistence type="predicted"/>
<dbReference type="KEGG" id="cama:F384_26905"/>
<dbReference type="InterPro" id="IPR029063">
    <property type="entry name" value="SAM-dependent_MTases_sf"/>
</dbReference>
<dbReference type="OrthoDB" id="6128088at2"/>
<keyword evidence="2" id="KW-0808">Transferase</keyword>
<dbReference type="Gene3D" id="3.40.50.150">
    <property type="entry name" value="Vaccinia Virus protein VP39"/>
    <property type="match status" value="1"/>
</dbReference>
<accession>A0A0F6U0V5</accession>
<dbReference type="SUPFAM" id="SSF53335">
    <property type="entry name" value="S-adenosyl-L-methionine-dependent methyltransferases"/>
    <property type="match status" value="1"/>
</dbReference>
<dbReference type="InterPro" id="IPR031339">
    <property type="entry name" value="DUF4942"/>
</dbReference>
<dbReference type="Proteomes" id="UP000034085">
    <property type="component" value="Plasmid"/>
</dbReference>
<sequence length="569" mass="64557">MSLPTAVLANNYENESDVLSLYANPVDGQSGLIGHDGFQKLNAMRDLLVEYNTTLKHMQAMYDAVMRNRHDESWRMFCDSCDNSIKYTLAVEHLFCMERARCALDEKYWQKLLNLTGVKPFMPTARYDEWNKSLRAWRKSSESNFEKLKPVTFNEESIFSTAFALNEEKKDYFAQMVHGVFQKLSAMHKTNRAQGFSNKLIIANCLPSRDNRRSYNYLNYFNDLRKVIGLMYGRSGAEDVNSTAVKEYMMSNPGEWVSIDNDSLKVKGFINGNVHILIEEETCDNLNLVLSHLMPDCIPLDRRHTTGHSSARTVKINEYRSQLISFSAVNSLVSYANDHFNAGKHQSPGPHTFILRDNQSVSEKKELVSIWESLGAVRRYREVYDFDFSPVEAFKLLALHGSIPDRYTHQFYATIGELQKRAIDECMVASGMRLLEPSIGLGALLKGLPEGVDVTGFDIHPAAVAITGLRWNVTLNDFLLVKPENTGLFERILMNPPFSETRWIAHFQHAMRFLKPGGRLIAILPGSAKEHILSREAGPGYDINILGCYDNAFEGTGESIKLFSVDAHE</sequence>
<organism evidence="2 3">
    <name type="scientific">Citrobacter amalonaticus Y19</name>
    <dbReference type="NCBI Taxonomy" id="1261127"/>
    <lineage>
        <taxon>Bacteria</taxon>
        <taxon>Pseudomonadati</taxon>
        <taxon>Pseudomonadota</taxon>
        <taxon>Gammaproteobacteria</taxon>
        <taxon>Enterobacterales</taxon>
        <taxon>Enterobacteriaceae</taxon>
        <taxon>Citrobacter</taxon>
    </lineage>
</organism>
<keyword evidence="2" id="KW-0614">Plasmid</keyword>
<dbReference type="GO" id="GO:0032259">
    <property type="term" value="P:methylation"/>
    <property type="evidence" value="ECO:0007669"/>
    <property type="project" value="UniProtKB-KW"/>
</dbReference>
<dbReference type="PATRIC" id="fig|1261127.3.peg.5584"/>
<dbReference type="HOGENOM" id="CLU_510779_0_0_6"/>
<evidence type="ECO:0000259" key="1">
    <source>
        <dbReference type="Pfam" id="PF13708"/>
    </source>
</evidence>
<keyword evidence="2" id="KW-0489">Methyltransferase</keyword>
<evidence type="ECO:0000313" key="2">
    <source>
        <dbReference type="EMBL" id="AKE62186.1"/>
    </source>
</evidence>
<protein>
    <submittedName>
        <fullName evidence="2">Methylase</fullName>
    </submittedName>
</protein>
<dbReference type="CDD" id="cd02440">
    <property type="entry name" value="AdoMet_MTases"/>
    <property type="match status" value="1"/>
</dbReference>
<geneLocation type="plasmid" evidence="2">
    <name>unnamed</name>
</geneLocation>
<dbReference type="EMBL" id="CP011133">
    <property type="protein sequence ID" value="AKE62186.1"/>
    <property type="molecule type" value="Genomic_DNA"/>
</dbReference>
<name>A0A0F6U0V5_CITAM</name>
<dbReference type="RefSeq" id="WP_020996144.1">
    <property type="nucleotide sequence ID" value="NZ_CP011133.1"/>
</dbReference>
<feature type="domain" description="DUF4942" evidence="1">
    <location>
        <begin position="103"/>
        <end position="293"/>
    </location>
</feature>
<dbReference type="GO" id="GO:0008168">
    <property type="term" value="F:methyltransferase activity"/>
    <property type="evidence" value="ECO:0007669"/>
    <property type="project" value="UniProtKB-KW"/>
</dbReference>